<name>A0A2C9ZHZ7_9ACTN</name>
<dbReference type="STRING" id="417102.CA982_23695"/>
<comment type="caution">
    <text evidence="2">The sequence shown here is derived from an EMBL/GenBank/DDBJ whole genome shotgun (WGS) entry which is preliminary data.</text>
</comment>
<gene>
    <name evidence="2" type="ORF">CA982_23695</name>
</gene>
<keyword evidence="1" id="KW-1133">Transmembrane helix</keyword>
<feature type="transmembrane region" description="Helical" evidence="1">
    <location>
        <begin position="175"/>
        <end position="198"/>
    </location>
</feature>
<feature type="transmembrane region" description="Helical" evidence="1">
    <location>
        <begin position="125"/>
        <end position="142"/>
    </location>
</feature>
<keyword evidence="3" id="KW-1185">Reference proteome</keyword>
<feature type="transmembrane region" description="Helical" evidence="1">
    <location>
        <begin position="149"/>
        <end position="169"/>
    </location>
</feature>
<keyword evidence="1" id="KW-0472">Membrane</keyword>
<sequence length="212" mass="21645">MTPHDPSGPAGAGSGEAYDPADVAAAERLDASIAAVLDGRVTPGVGDPELDRLAGGFRPVPPASTYAAVERGLRSQGRARSGPRWAAAQVAAAVLGVVLIIHGIGNMVAGEWISTSLGEPYNQHAMVDGGLAFIALGAAIAVASTRRRWLPVAVIVGVPLGLVMGGRGVHEIGVFAWGAMAHGAVGVAALVLLLTHAVGRRYSRRSDREGRI</sequence>
<reference evidence="2 3" key="1">
    <citation type="submission" date="2017-05" db="EMBL/GenBank/DDBJ databases">
        <title>Biotechnological potential of actinobacteria isolated from South African environments.</title>
        <authorList>
            <person name="Le Roes-Hill M."/>
            <person name="Prins A."/>
            <person name="Durrell K.A."/>
        </authorList>
    </citation>
    <scope>NUCLEOTIDE SEQUENCE [LARGE SCALE GENOMIC DNA]</scope>
    <source>
        <strain evidence="2">BS2</strain>
    </source>
</reference>
<dbReference type="OrthoDB" id="4382202at2"/>
<dbReference type="Proteomes" id="UP000194632">
    <property type="component" value="Unassembled WGS sequence"/>
</dbReference>
<keyword evidence="1" id="KW-0812">Transmembrane</keyword>
<dbReference type="RefSeq" id="WP_086537592.1">
    <property type="nucleotide sequence ID" value="NZ_NGFO01000042.1"/>
</dbReference>
<dbReference type="AlphaFoldDB" id="A0A2C9ZHZ7"/>
<accession>A0A2C9ZHZ7</accession>
<proteinExistence type="predicted"/>
<feature type="transmembrane region" description="Helical" evidence="1">
    <location>
        <begin position="85"/>
        <end position="105"/>
    </location>
</feature>
<protein>
    <submittedName>
        <fullName evidence="2">Uncharacterized protein</fullName>
    </submittedName>
</protein>
<dbReference type="EMBL" id="NGFO01000042">
    <property type="protein sequence ID" value="OUC76033.1"/>
    <property type="molecule type" value="Genomic_DNA"/>
</dbReference>
<evidence type="ECO:0000313" key="3">
    <source>
        <dbReference type="Proteomes" id="UP000194632"/>
    </source>
</evidence>
<evidence type="ECO:0000313" key="2">
    <source>
        <dbReference type="EMBL" id="OUC76033.1"/>
    </source>
</evidence>
<evidence type="ECO:0000256" key="1">
    <source>
        <dbReference type="SAM" id="Phobius"/>
    </source>
</evidence>
<organism evidence="2 3">
    <name type="scientific">Gordonia lacunae</name>
    <dbReference type="NCBI Taxonomy" id="417102"/>
    <lineage>
        <taxon>Bacteria</taxon>
        <taxon>Bacillati</taxon>
        <taxon>Actinomycetota</taxon>
        <taxon>Actinomycetes</taxon>
        <taxon>Mycobacteriales</taxon>
        <taxon>Gordoniaceae</taxon>
        <taxon>Gordonia</taxon>
    </lineage>
</organism>